<dbReference type="Pfam" id="PF13484">
    <property type="entry name" value="Fer4_16"/>
    <property type="match status" value="1"/>
</dbReference>
<evidence type="ECO:0000256" key="5">
    <source>
        <dbReference type="ARBA" id="ARBA00022723"/>
    </source>
</evidence>
<gene>
    <name evidence="13" type="ORF">GQ588_04315</name>
</gene>
<dbReference type="GO" id="GO:0005886">
    <property type="term" value="C:plasma membrane"/>
    <property type="evidence" value="ECO:0007669"/>
    <property type="project" value="UniProtKB-SubCell"/>
</dbReference>
<dbReference type="EMBL" id="CP046996">
    <property type="protein sequence ID" value="QGZ99924.1"/>
    <property type="molecule type" value="Genomic_DNA"/>
</dbReference>
<proteinExistence type="predicted"/>
<name>A0A857DHX0_9FIRM</name>
<keyword evidence="4" id="KW-0004">4Fe-4S</keyword>
<dbReference type="PANTHER" id="PTHR42827">
    <property type="entry name" value="IRON-SULFUR CLUSTER-BINDING PROTEIN-RELATED"/>
    <property type="match status" value="1"/>
</dbReference>
<dbReference type="InterPro" id="IPR012832">
    <property type="entry name" value="RDH"/>
</dbReference>
<comment type="subcellular location">
    <subcellularLocation>
        <location evidence="2">Cell membrane</location>
    </subcellularLocation>
</comment>
<keyword evidence="3" id="KW-1003">Cell membrane</keyword>
<keyword evidence="7" id="KW-0677">Repeat</keyword>
<evidence type="ECO:0000256" key="7">
    <source>
        <dbReference type="ARBA" id="ARBA00022737"/>
    </source>
</evidence>
<evidence type="ECO:0000256" key="9">
    <source>
        <dbReference type="ARBA" id="ARBA00023014"/>
    </source>
</evidence>
<dbReference type="PANTHER" id="PTHR42827:SF1">
    <property type="entry name" value="IRON-SULFUR CLUSTER-BINDING PROTEIN"/>
    <property type="match status" value="1"/>
</dbReference>
<keyword evidence="10" id="KW-0472">Membrane</keyword>
<evidence type="ECO:0000256" key="2">
    <source>
        <dbReference type="ARBA" id="ARBA00004236"/>
    </source>
</evidence>
<reference evidence="13 14" key="1">
    <citation type="submission" date="2019-12" db="EMBL/GenBank/DDBJ databases">
        <title>Sequence classification of anaerobic respiratory reductive dehalogenases: First we see many, then we see few.</title>
        <authorList>
            <person name="Molenda O."/>
            <person name="Puentes Jacome L.A."/>
            <person name="Cao X."/>
            <person name="Nesbo C.L."/>
            <person name="Tang S."/>
            <person name="Morson N."/>
            <person name="Patron J."/>
            <person name="Lomheim L."/>
            <person name="Wishart D.S."/>
            <person name="Edwards E.A."/>
        </authorList>
    </citation>
    <scope>NUCLEOTIDE SEQUENCE [LARGE SCALE GENOMIC DNA]</scope>
    <source>
        <strain evidence="13 14">12DCA</strain>
    </source>
</reference>
<dbReference type="Gene3D" id="3.30.70.20">
    <property type="match status" value="1"/>
</dbReference>
<dbReference type="Pfam" id="PF10518">
    <property type="entry name" value="TAT_signal"/>
    <property type="match status" value="1"/>
</dbReference>
<dbReference type="PROSITE" id="PS51379">
    <property type="entry name" value="4FE4S_FER_2"/>
    <property type="match status" value="1"/>
</dbReference>
<evidence type="ECO:0000313" key="14">
    <source>
        <dbReference type="Proteomes" id="UP000430508"/>
    </source>
</evidence>
<dbReference type="SUPFAM" id="SSF54862">
    <property type="entry name" value="4Fe-4S ferredoxins"/>
    <property type="match status" value="1"/>
</dbReference>
<sequence length="457" mass="50147">MENNGQKRELQINRRNFLKAGAAAAVSMGIMGTIGTKTAVAAEAAVGSSAARNGAQSKLKPTGNYGSASVKLAQYNNEWLGTTKIVGEVKNTSEADVGFSQAARGLYGAKPRVGRNYFVRKTPEGAAQNDTLVLLATEAAVQGKVSPVKLAIPDPEQMSQNIKDFAYYLRADEVGIGRMPEYAWYSHKVTNNPALLKNDLANAVTPVTDRHPYVIVVLVDQHLETMLASTGYDAISIAQSFRGYHASGVIAVTLANYIRSLGYNARAHHARNYKAVMTPAIMAAGLGELSRTGDCAIHPRLGFRHKVAAVTTDLPLLPDQPIDFGLQDFCRVCGKCAEYCPSGAITRDKDPIEYNGYLRWNSDFKTCTIFRTTNEEGASCGRCMKVCPWNSKESSWFHDAGLWIGSHGQASSMFLKSIDDMFGYGNEQIEKYKWWLEWPELWKTPESMEAMPGLVKY</sequence>
<protein>
    <submittedName>
        <fullName evidence="13">Reductive dehalogenase</fullName>
    </submittedName>
</protein>
<evidence type="ECO:0000313" key="13">
    <source>
        <dbReference type="EMBL" id="QGZ99924.1"/>
    </source>
</evidence>
<dbReference type="InterPro" id="IPR019546">
    <property type="entry name" value="TAT_signal_bac_arc"/>
</dbReference>
<dbReference type="PROSITE" id="PS00198">
    <property type="entry name" value="4FE4S_FER_1"/>
    <property type="match status" value="1"/>
</dbReference>
<feature type="domain" description="4Fe-4S ferredoxin-type" evidence="12">
    <location>
        <begin position="320"/>
        <end position="350"/>
    </location>
</feature>
<evidence type="ECO:0000256" key="10">
    <source>
        <dbReference type="ARBA" id="ARBA00023136"/>
    </source>
</evidence>
<evidence type="ECO:0000256" key="4">
    <source>
        <dbReference type="ARBA" id="ARBA00022485"/>
    </source>
</evidence>
<keyword evidence="5" id="KW-0479">Metal-binding</keyword>
<dbReference type="InterPro" id="IPR017896">
    <property type="entry name" value="4Fe4S_Fe-S-bd"/>
</dbReference>
<evidence type="ECO:0000256" key="3">
    <source>
        <dbReference type="ARBA" id="ARBA00022475"/>
    </source>
</evidence>
<evidence type="ECO:0000256" key="11">
    <source>
        <dbReference type="ARBA" id="ARBA00029374"/>
    </source>
</evidence>
<dbReference type="Proteomes" id="UP000430508">
    <property type="component" value="Chromosome"/>
</dbReference>
<keyword evidence="6" id="KW-0732">Signal</keyword>
<dbReference type="GO" id="GO:0051539">
    <property type="term" value="F:4 iron, 4 sulfur cluster binding"/>
    <property type="evidence" value="ECO:0007669"/>
    <property type="project" value="UniProtKB-KW"/>
</dbReference>
<dbReference type="RefSeq" id="WP_068883541.1">
    <property type="nucleotide sequence ID" value="NZ_CP046996.1"/>
</dbReference>
<dbReference type="InterPro" id="IPR017900">
    <property type="entry name" value="4Fe4S_Fe_S_CS"/>
</dbReference>
<dbReference type="InterPro" id="IPR006311">
    <property type="entry name" value="TAT_signal"/>
</dbReference>
<evidence type="ECO:0000256" key="8">
    <source>
        <dbReference type="ARBA" id="ARBA00023004"/>
    </source>
</evidence>
<dbReference type="NCBIfam" id="TIGR02486">
    <property type="entry name" value="RDH"/>
    <property type="match status" value="1"/>
</dbReference>
<dbReference type="GO" id="GO:0046872">
    <property type="term" value="F:metal ion binding"/>
    <property type="evidence" value="ECO:0007669"/>
    <property type="project" value="UniProtKB-KW"/>
</dbReference>
<evidence type="ECO:0000259" key="12">
    <source>
        <dbReference type="PROSITE" id="PS51379"/>
    </source>
</evidence>
<dbReference type="PROSITE" id="PS51318">
    <property type="entry name" value="TAT"/>
    <property type="match status" value="1"/>
</dbReference>
<accession>A0A857DHX0</accession>
<organism evidence="13 14">
    <name type="scientific">Dehalobacter restrictus</name>
    <dbReference type="NCBI Taxonomy" id="55583"/>
    <lineage>
        <taxon>Bacteria</taxon>
        <taxon>Bacillati</taxon>
        <taxon>Bacillota</taxon>
        <taxon>Clostridia</taxon>
        <taxon>Eubacteriales</taxon>
        <taxon>Desulfitobacteriaceae</taxon>
        <taxon>Dehalobacter</taxon>
    </lineage>
</organism>
<evidence type="ECO:0000256" key="1">
    <source>
        <dbReference type="ARBA" id="ARBA00001966"/>
    </source>
</evidence>
<evidence type="ECO:0000256" key="6">
    <source>
        <dbReference type="ARBA" id="ARBA00022729"/>
    </source>
</evidence>
<keyword evidence="9" id="KW-0411">Iron-sulfur</keyword>
<dbReference type="AlphaFoldDB" id="A0A857DHX0"/>
<keyword evidence="8" id="KW-0408">Iron</keyword>
<comment type="cofactor">
    <cofactor evidence="1">
        <name>[4Fe-4S] cluster</name>
        <dbReference type="ChEBI" id="CHEBI:49883"/>
    </cofactor>
</comment>
<comment type="cofactor">
    <cofactor evidence="11">
        <name>corrinoid</name>
        <dbReference type="ChEBI" id="CHEBI:33913"/>
    </cofactor>
</comment>